<reference evidence="3" key="1">
    <citation type="journal article" date="2019" name="Int. J. Syst. Evol. Microbiol.">
        <title>The Global Catalogue of Microorganisms (GCM) 10K type strain sequencing project: providing services to taxonomists for standard genome sequencing and annotation.</title>
        <authorList>
            <consortium name="The Broad Institute Genomics Platform"/>
            <consortium name="The Broad Institute Genome Sequencing Center for Infectious Disease"/>
            <person name="Wu L."/>
            <person name="Ma J."/>
        </authorList>
    </citation>
    <scope>NUCLEOTIDE SEQUENCE [LARGE SCALE GENOMIC DNA]</scope>
    <source>
        <strain evidence="3">JCM 17695</strain>
    </source>
</reference>
<organism evidence="2 3">
    <name type="scientific">Actinokineospora soli</name>
    <dbReference type="NCBI Taxonomy" id="1048753"/>
    <lineage>
        <taxon>Bacteria</taxon>
        <taxon>Bacillati</taxon>
        <taxon>Actinomycetota</taxon>
        <taxon>Actinomycetes</taxon>
        <taxon>Pseudonocardiales</taxon>
        <taxon>Pseudonocardiaceae</taxon>
        <taxon>Actinokineospora</taxon>
    </lineage>
</organism>
<gene>
    <name evidence="2" type="ORF">ACFQV2_11170</name>
</gene>
<dbReference type="InterPro" id="IPR036396">
    <property type="entry name" value="Cyt_P450_sf"/>
</dbReference>
<dbReference type="SUPFAM" id="SSF48264">
    <property type="entry name" value="Cytochrome P450"/>
    <property type="match status" value="1"/>
</dbReference>
<dbReference type="Pfam" id="PF00067">
    <property type="entry name" value="p450"/>
    <property type="match status" value="1"/>
</dbReference>
<keyword evidence="1" id="KW-0349">Heme</keyword>
<evidence type="ECO:0000313" key="3">
    <source>
        <dbReference type="Proteomes" id="UP001596512"/>
    </source>
</evidence>
<keyword evidence="1" id="KW-0560">Oxidoreductase</keyword>
<sequence>MERPRGAYFPFGLGPRACIGAAIASAEASAAVAELCGRFRFLPAGRVVPRPALSLQPAGLRLSAVARQRA</sequence>
<accession>A0ABW2TMG8</accession>
<comment type="similarity">
    <text evidence="1">Belongs to the cytochrome P450 family.</text>
</comment>
<dbReference type="EMBL" id="JBHTEY010000004">
    <property type="protein sequence ID" value="MFC7614031.1"/>
    <property type="molecule type" value="Genomic_DNA"/>
</dbReference>
<comment type="caution">
    <text evidence="2">The sequence shown here is derived from an EMBL/GenBank/DDBJ whole genome shotgun (WGS) entry which is preliminary data.</text>
</comment>
<keyword evidence="1" id="KW-0503">Monooxygenase</keyword>
<proteinExistence type="inferred from homology"/>
<dbReference type="InterPro" id="IPR017972">
    <property type="entry name" value="Cyt_P450_CS"/>
</dbReference>
<keyword evidence="1" id="KW-0479">Metal-binding</keyword>
<dbReference type="InterPro" id="IPR001128">
    <property type="entry name" value="Cyt_P450"/>
</dbReference>
<dbReference type="PROSITE" id="PS00086">
    <property type="entry name" value="CYTOCHROME_P450"/>
    <property type="match status" value="1"/>
</dbReference>
<dbReference type="Proteomes" id="UP001596512">
    <property type="component" value="Unassembled WGS sequence"/>
</dbReference>
<keyword evidence="1" id="KW-0408">Iron</keyword>
<name>A0ABW2TMG8_9PSEU</name>
<dbReference type="Gene3D" id="1.10.630.10">
    <property type="entry name" value="Cytochrome P450"/>
    <property type="match status" value="1"/>
</dbReference>
<protein>
    <submittedName>
        <fullName evidence="2">Cytochrome P450</fullName>
    </submittedName>
</protein>
<evidence type="ECO:0000256" key="1">
    <source>
        <dbReference type="RuleBase" id="RU000461"/>
    </source>
</evidence>
<evidence type="ECO:0000313" key="2">
    <source>
        <dbReference type="EMBL" id="MFC7614031.1"/>
    </source>
</evidence>
<keyword evidence="3" id="KW-1185">Reference proteome</keyword>